<dbReference type="SUPFAM" id="SSF51246">
    <property type="entry name" value="Rudiment single hybrid motif"/>
    <property type="match status" value="1"/>
</dbReference>
<protein>
    <recommendedName>
        <fullName evidence="5">Biotin carboxylation domain-containing protein</fullName>
    </recommendedName>
</protein>
<accession>A0A699XH48</accession>
<dbReference type="GO" id="GO:0016874">
    <property type="term" value="F:ligase activity"/>
    <property type="evidence" value="ECO:0007669"/>
    <property type="project" value="UniProtKB-KW"/>
</dbReference>
<dbReference type="Gene3D" id="3.30.700.40">
    <property type="match status" value="1"/>
</dbReference>
<dbReference type="Gene3D" id="3.30.470.20">
    <property type="entry name" value="ATP-grasp fold, B domain"/>
    <property type="match status" value="1"/>
</dbReference>
<proteinExistence type="predicted"/>
<keyword evidence="2" id="KW-0547">Nucleotide-binding</keyword>
<feature type="region of interest" description="Disordered" evidence="4">
    <location>
        <begin position="69"/>
        <end position="88"/>
    </location>
</feature>
<name>A0A699XH48_TANCI</name>
<reference evidence="6" key="1">
    <citation type="journal article" date="2019" name="Sci. Rep.">
        <title>Draft genome of Tanacetum cinerariifolium, the natural source of mosquito coil.</title>
        <authorList>
            <person name="Yamashiro T."/>
            <person name="Shiraishi A."/>
            <person name="Satake H."/>
            <person name="Nakayama K."/>
        </authorList>
    </citation>
    <scope>NUCLEOTIDE SEQUENCE</scope>
</reference>
<dbReference type="EMBL" id="BKCJ011839519">
    <property type="protein sequence ID" value="GFD57298.1"/>
    <property type="molecule type" value="Genomic_DNA"/>
</dbReference>
<evidence type="ECO:0000256" key="2">
    <source>
        <dbReference type="ARBA" id="ARBA00022741"/>
    </source>
</evidence>
<dbReference type="AlphaFoldDB" id="A0A699XH48"/>
<feature type="non-terminal residue" evidence="6">
    <location>
        <position position="88"/>
    </location>
</feature>
<evidence type="ECO:0000313" key="6">
    <source>
        <dbReference type="EMBL" id="GFD57298.1"/>
    </source>
</evidence>
<keyword evidence="1" id="KW-0436">Ligase</keyword>
<evidence type="ECO:0000256" key="4">
    <source>
        <dbReference type="SAM" id="MobiDB-lite"/>
    </source>
</evidence>
<keyword evidence="3" id="KW-0067">ATP-binding</keyword>
<organism evidence="6">
    <name type="scientific">Tanacetum cinerariifolium</name>
    <name type="common">Dalmatian daisy</name>
    <name type="synonym">Chrysanthemum cinerariifolium</name>
    <dbReference type="NCBI Taxonomy" id="118510"/>
    <lineage>
        <taxon>Eukaryota</taxon>
        <taxon>Viridiplantae</taxon>
        <taxon>Streptophyta</taxon>
        <taxon>Embryophyta</taxon>
        <taxon>Tracheophyta</taxon>
        <taxon>Spermatophyta</taxon>
        <taxon>Magnoliopsida</taxon>
        <taxon>eudicotyledons</taxon>
        <taxon>Gunneridae</taxon>
        <taxon>Pentapetalae</taxon>
        <taxon>asterids</taxon>
        <taxon>campanulids</taxon>
        <taxon>Asterales</taxon>
        <taxon>Asteraceae</taxon>
        <taxon>Asteroideae</taxon>
        <taxon>Anthemideae</taxon>
        <taxon>Anthemidinae</taxon>
        <taxon>Tanacetum</taxon>
    </lineage>
</organism>
<feature type="domain" description="Biotin carboxylation" evidence="5">
    <location>
        <begin position="1"/>
        <end position="41"/>
    </location>
</feature>
<dbReference type="InterPro" id="IPR011764">
    <property type="entry name" value="Biotin_carboxylation_dom"/>
</dbReference>
<evidence type="ECO:0000259" key="5">
    <source>
        <dbReference type="PROSITE" id="PS50979"/>
    </source>
</evidence>
<dbReference type="PROSITE" id="PS50979">
    <property type="entry name" value="BC"/>
    <property type="match status" value="1"/>
</dbReference>
<evidence type="ECO:0000256" key="3">
    <source>
        <dbReference type="ARBA" id="ARBA00022840"/>
    </source>
</evidence>
<dbReference type="InterPro" id="IPR011054">
    <property type="entry name" value="Rudment_hybrid_motif"/>
</dbReference>
<sequence length="88" mass="9664">MLDEFAVGGVRTNLAFLRRIIAHPAFADAELDTGFIPRYQANLLPPSEALSDAFWQTAAIAWHLSTPARVRHDDPHSPWSGANGLRLG</sequence>
<comment type="caution">
    <text evidence="6">The sequence shown here is derived from an EMBL/GenBank/DDBJ whole genome shotgun (WGS) entry which is preliminary data.</text>
</comment>
<evidence type="ECO:0000256" key="1">
    <source>
        <dbReference type="ARBA" id="ARBA00022598"/>
    </source>
</evidence>
<dbReference type="GO" id="GO:0005524">
    <property type="term" value="F:ATP binding"/>
    <property type="evidence" value="ECO:0007669"/>
    <property type="project" value="UniProtKB-KW"/>
</dbReference>
<gene>
    <name evidence="6" type="ORF">Tci_929267</name>
</gene>